<evidence type="ECO:0000313" key="7">
    <source>
        <dbReference type="EMBL" id="MDM1071899.1"/>
    </source>
</evidence>
<comment type="subunit">
    <text evidence="4">Homotetramer.</text>
</comment>
<gene>
    <name evidence="7" type="primary">ppk2</name>
    <name evidence="7" type="ORF">HX001_05235</name>
</gene>
<dbReference type="SUPFAM" id="SSF52540">
    <property type="entry name" value="P-loop containing nucleoside triphosphate hydrolases"/>
    <property type="match status" value="1"/>
</dbReference>
<comment type="similarity">
    <text evidence="1 4">Belongs to the polyphosphate kinase 2 (PPK2) family. Class I subfamily.</text>
</comment>
<dbReference type="InterPro" id="IPR022486">
    <property type="entry name" value="PPK2_PA0141"/>
</dbReference>
<dbReference type="Gene3D" id="3.40.50.300">
    <property type="entry name" value="P-loop containing nucleotide triphosphate hydrolases"/>
    <property type="match status" value="1"/>
</dbReference>
<dbReference type="InterPro" id="IPR016898">
    <property type="entry name" value="Polyphosphate_phosphotransfera"/>
</dbReference>
<dbReference type="GO" id="GO:0006793">
    <property type="term" value="P:phosphorus metabolic process"/>
    <property type="evidence" value="ECO:0007669"/>
    <property type="project" value="InterPro"/>
</dbReference>
<evidence type="ECO:0000259" key="6">
    <source>
        <dbReference type="Pfam" id="PF03976"/>
    </source>
</evidence>
<feature type="coiled-coil region" evidence="5">
    <location>
        <begin position="29"/>
        <end position="63"/>
    </location>
</feature>
<name>A0AAJ1V706_9FLAO</name>
<accession>A0AAJ1V706</accession>
<dbReference type="PANTHER" id="PTHR34383">
    <property type="entry name" value="POLYPHOSPHATE:AMP PHOSPHOTRANSFERASE-RELATED"/>
    <property type="match status" value="1"/>
</dbReference>
<dbReference type="PANTHER" id="PTHR34383:SF1">
    <property type="entry name" value="ADP-POLYPHOSPHATE PHOSPHOTRANSFERASE"/>
    <property type="match status" value="1"/>
</dbReference>
<evidence type="ECO:0000256" key="5">
    <source>
        <dbReference type="SAM" id="Coils"/>
    </source>
</evidence>
<dbReference type="Proteomes" id="UP001170959">
    <property type="component" value="Unassembled WGS sequence"/>
</dbReference>
<dbReference type="AlphaFoldDB" id="A0AAJ1V706"/>
<comment type="caution">
    <text evidence="7">The sequence shown here is derived from an EMBL/GenBank/DDBJ whole genome shotgun (WGS) entry which is preliminary data.</text>
</comment>
<comment type="function">
    <text evidence="4">Uses inorganic polyphosphate (polyP) as a donor to convert GDP to GTP or ADP to ATP.</text>
</comment>
<keyword evidence="5" id="KW-0175">Coiled coil</keyword>
<proteinExistence type="inferred from homology"/>
<evidence type="ECO:0000313" key="8">
    <source>
        <dbReference type="Proteomes" id="UP001170959"/>
    </source>
</evidence>
<dbReference type="PIRSF" id="PIRSF028756">
    <property type="entry name" value="PPK2_prd"/>
    <property type="match status" value="1"/>
</dbReference>
<organism evidence="7 8">
    <name type="scientific">Empedobacter brevis</name>
    <dbReference type="NCBI Taxonomy" id="247"/>
    <lineage>
        <taxon>Bacteria</taxon>
        <taxon>Pseudomonadati</taxon>
        <taxon>Bacteroidota</taxon>
        <taxon>Flavobacteriia</taxon>
        <taxon>Flavobacteriales</taxon>
        <taxon>Weeksellaceae</taxon>
        <taxon>Empedobacter</taxon>
    </lineage>
</organism>
<keyword evidence="2 4" id="KW-0808">Transferase</keyword>
<dbReference type="Pfam" id="PF03976">
    <property type="entry name" value="PPK2"/>
    <property type="match status" value="1"/>
</dbReference>
<evidence type="ECO:0000256" key="1">
    <source>
        <dbReference type="ARBA" id="ARBA00009924"/>
    </source>
</evidence>
<reference evidence="7" key="1">
    <citation type="submission" date="2020-06" db="EMBL/GenBank/DDBJ databases">
        <authorList>
            <person name="Dong N."/>
        </authorList>
    </citation>
    <scope>NUCLEOTIDE SEQUENCE</scope>
    <source>
        <strain evidence="7">R655-4</strain>
    </source>
</reference>
<reference evidence="7" key="2">
    <citation type="journal article" date="2022" name="Sci. Total Environ.">
        <title>Prevalence, transmission, and molecular epidemiology of tet(X)-positive bacteria among humans, animals, and environmental niches in China: An epidemiological, and genomic-based study.</title>
        <authorList>
            <person name="Dong N."/>
            <person name="Zeng Y."/>
            <person name="Cai C."/>
            <person name="Sun C."/>
            <person name="Lu J."/>
            <person name="Liu C."/>
            <person name="Zhou H."/>
            <person name="Sun Q."/>
            <person name="Shu L."/>
            <person name="Wang H."/>
            <person name="Wang Y."/>
            <person name="Wang S."/>
            <person name="Wu C."/>
            <person name="Chan E.W."/>
            <person name="Chen G."/>
            <person name="Shen Z."/>
            <person name="Chen S."/>
            <person name="Zhang R."/>
        </authorList>
    </citation>
    <scope>NUCLEOTIDE SEQUENCE</scope>
    <source>
        <strain evidence="7">R655-4</strain>
    </source>
</reference>
<dbReference type="EMBL" id="JACAGJ010000002">
    <property type="protein sequence ID" value="MDM1071899.1"/>
    <property type="molecule type" value="Genomic_DNA"/>
</dbReference>
<keyword evidence="3 4" id="KW-0418">Kinase</keyword>
<protein>
    <recommendedName>
        <fullName evidence="4">ADP/GDP-polyphosphate phosphotransferase</fullName>
        <ecNumber evidence="4">2.7.4.-</ecNumber>
    </recommendedName>
    <alternativeName>
        <fullName evidence="4">Polyphosphate kinase PPK2</fullName>
    </alternativeName>
</protein>
<dbReference type="GO" id="GO:0008976">
    <property type="term" value="F:polyphosphate kinase activity"/>
    <property type="evidence" value="ECO:0007669"/>
    <property type="project" value="UniProtKB-UniRule"/>
</dbReference>
<dbReference type="NCBIfam" id="TIGR03707">
    <property type="entry name" value="PPK2_P_aer"/>
    <property type="match status" value="1"/>
</dbReference>
<evidence type="ECO:0000256" key="4">
    <source>
        <dbReference type="RuleBase" id="RU369062"/>
    </source>
</evidence>
<dbReference type="InterPro" id="IPR022488">
    <property type="entry name" value="PPK2-related"/>
</dbReference>
<evidence type="ECO:0000256" key="3">
    <source>
        <dbReference type="ARBA" id="ARBA00022777"/>
    </source>
</evidence>
<sequence length="267" mass="31499">MAEFDLNDLEKINDKQEIIDFLVEHNIIKEKKFKEQLAYEKELKQLQEKLLEIQSKVIQGNKRVLIIFEGRDAAGKGGTISRIAEFLNPKKYRVEALPKPTEMEQGQWYFQRYFQKLPNAGEIVFFDRSWYNRAVVEPVFGFCSDEQYTKFIKQVVEVEQLLQDDGIILIKLFLSISKEEQAKRLQERKENELKQWKLGALDQKAQELWEVYTTYIDKMFQQTGTEVSSWIEIETDDKKEARILAMKSITAKLTNQSFKNDLVKNHS</sequence>
<dbReference type="EC" id="2.7.4.-" evidence="4"/>
<dbReference type="RefSeq" id="WP_159156397.1">
    <property type="nucleotide sequence ID" value="NZ_CP013210.1"/>
</dbReference>
<feature type="domain" description="Polyphosphate kinase-2-related" evidence="6">
    <location>
        <begin position="37"/>
        <end position="257"/>
    </location>
</feature>
<evidence type="ECO:0000256" key="2">
    <source>
        <dbReference type="ARBA" id="ARBA00022679"/>
    </source>
</evidence>
<dbReference type="InterPro" id="IPR027417">
    <property type="entry name" value="P-loop_NTPase"/>
</dbReference>